<protein>
    <recommendedName>
        <fullName evidence="1">Sugar fermentation stimulation protein homolog</fullName>
    </recommendedName>
</protein>
<dbReference type="PANTHER" id="PTHR30545:SF2">
    <property type="entry name" value="SUGAR FERMENTATION STIMULATION PROTEIN A"/>
    <property type="match status" value="1"/>
</dbReference>
<accession>A0A1I3N581</accession>
<evidence type="ECO:0000259" key="3">
    <source>
        <dbReference type="Pfam" id="PF17746"/>
    </source>
</evidence>
<evidence type="ECO:0000259" key="2">
    <source>
        <dbReference type="Pfam" id="PF03749"/>
    </source>
</evidence>
<dbReference type="Pfam" id="PF03749">
    <property type="entry name" value="SfsA"/>
    <property type="match status" value="1"/>
</dbReference>
<dbReference type="AlphaFoldDB" id="A0A1I3N581"/>
<dbReference type="EMBL" id="FORX01000001">
    <property type="protein sequence ID" value="SFJ04160.1"/>
    <property type="molecule type" value="Genomic_DNA"/>
</dbReference>
<feature type="domain" description="Sugar fermentation stimulation protein C-terminal" evidence="2">
    <location>
        <begin position="108"/>
        <end position="243"/>
    </location>
</feature>
<gene>
    <name evidence="1" type="primary">sfsA</name>
    <name evidence="4" type="ORF">SAMN04488082_101175</name>
</gene>
<dbReference type="Gene3D" id="2.40.50.580">
    <property type="match status" value="1"/>
</dbReference>
<dbReference type="Pfam" id="PF17746">
    <property type="entry name" value="SfsA_N"/>
    <property type="match status" value="1"/>
</dbReference>
<proteinExistence type="inferred from homology"/>
<dbReference type="NCBIfam" id="TIGR00230">
    <property type="entry name" value="sfsA"/>
    <property type="match status" value="1"/>
</dbReference>
<dbReference type="Proteomes" id="UP000198635">
    <property type="component" value="Unassembled WGS sequence"/>
</dbReference>
<dbReference type="GO" id="GO:0003677">
    <property type="term" value="F:DNA binding"/>
    <property type="evidence" value="ECO:0007669"/>
    <property type="project" value="InterPro"/>
</dbReference>
<dbReference type="PANTHER" id="PTHR30545">
    <property type="entry name" value="SUGAR FERMENTATION STIMULATION PROTEIN A"/>
    <property type="match status" value="1"/>
</dbReference>
<comment type="similarity">
    <text evidence="1">Belongs to the SfsA family.</text>
</comment>
<dbReference type="CDD" id="cd22359">
    <property type="entry name" value="SfsA-like_bacterial"/>
    <property type="match status" value="1"/>
</dbReference>
<reference evidence="5" key="1">
    <citation type="submission" date="2016-10" db="EMBL/GenBank/DDBJ databases">
        <authorList>
            <person name="Varghese N."/>
            <person name="Submissions S."/>
        </authorList>
    </citation>
    <scope>NUCLEOTIDE SEQUENCE [LARGE SCALE GENOMIC DNA]</scope>
    <source>
        <strain evidence="5">DSM 5918</strain>
    </source>
</reference>
<dbReference type="Gene3D" id="3.40.1350.60">
    <property type="match status" value="1"/>
</dbReference>
<name>A0A1I3N581_9BACT</name>
<dbReference type="STRING" id="52560.SAMN04488082_101175"/>
<sequence length="262" mass="28794">MSFNAVLILPNCQDYDGKATPKMHHLLKFPPRSRSAVFVAREKRFLVHVLLDGRPVTVHTNNSGSMLGLLRPGMEVFISPAESPKRKLPYTLELVRPCGDWIGVNTSTPNRLLKRAWETAAMPELRGYPEFTPEAVHGDSRLDARLSGPSGEFWIEAKNVTMVEDGVACFPDAVTERGQKHLLELMNLAQSGVRVGVFLAVQRPDGGCFGPADFIDPRFAELFWMAVGKGVEFLPHVVHASPEGIALGARLPLVSRNSTQSG</sequence>
<evidence type="ECO:0000313" key="4">
    <source>
        <dbReference type="EMBL" id="SFJ04160.1"/>
    </source>
</evidence>
<evidence type="ECO:0000313" key="5">
    <source>
        <dbReference type="Proteomes" id="UP000198635"/>
    </source>
</evidence>
<organism evidence="4 5">
    <name type="scientific">Desulfomicrobium apsheronum</name>
    <dbReference type="NCBI Taxonomy" id="52560"/>
    <lineage>
        <taxon>Bacteria</taxon>
        <taxon>Pseudomonadati</taxon>
        <taxon>Thermodesulfobacteriota</taxon>
        <taxon>Desulfovibrionia</taxon>
        <taxon>Desulfovibrionales</taxon>
        <taxon>Desulfomicrobiaceae</taxon>
        <taxon>Desulfomicrobium</taxon>
    </lineage>
</organism>
<dbReference type="HAMAP" id="MF_00095">
    <property type="entry name" value="SfsA"/>
    <property type="match status" value="1"/>
</dbReference>
<keyword evidence="5" id="KW-1185">Reference proteome</keyword>
<dbReference type="InterPro" id="IPR041465">
    <property type="entry name" value="SfsA_N"/>
</dbReference>
<evidence type="ECO:0000256" key="1">
    <source>
        <dbReference type="HAMAP-Rule" id="MF_00095"/>
    </source>
</evidence>
<dbReference type="InterPro" id="IPR005224">
    <property type="entry name" value="SfsA"/>
</dbReference>
<dbReference type="InterPro" id="IPR040452">
    <property type="entry name" value="SfsA_C"/>
</dbReference>
<feature type="domain" description="SfsA N-terminal OB" evidence="3">
    <location>
        <begin position="39"/>
        <end position="104"/>
    </location>
</feature>